<dbReference type="VEuPathDB" id="FungiDB:BCV72DRAFT_21888"/>
<reference evidence="2" key="1">
    <citation type="journal article" date="2016" name="Proc. Natl. Acad. Sci. U.S.A.">
        <title>Lipid metabolic changes in an early divergent fungus govern the establishment of a mutualistic symbiosis with endobacteria.</title>
        <authorList>
            <person name="Lastovetsky O.A."/>
            <person name="Gaspar M.L."/>
            <person name="Mondo S.J."/>
            <person name="LaButti K.M."/>
            <person name="Sandor L."/>
            <person name="Grigoriev I.V."/>
            <person name="Henry S.A."/>
            <person name="Pawlowska T.E."/>
        </authorList>
    </citation>
    <scope>NUCLEOTIDE SEQUENCE [LARGE SCALE GENOMIC DNA]</scope>
    <source>
        <strain evidence="2">ATCC 52814</strain>
    </source>
</reference>
<name>A0A1X0RET2_RHIZD</name>
<gene>
    <name evidence="2" type="ORF">BCV72DRAFT_21888</name>
</gene>
<dbReference type="Proteomes" id="UP000242414">
    <property type="component" value="Unassembled WGS sequence"/>
</dbReference>
<dbReference type="PANTHER" id="PTHR13237">
    <property type="entry name" value="SOMETHING ABOUT SILENCING PROTEIN 10-RELATED"/>
    <property type="match status" value="1"/>
</dbReference>
<dbReference type="OrthoDB" id="203440at2759"/>
<feature type="compositionally biased region" description="Basic and acidic residues" evidence="1">
    <location>
        <begin position="187"/>
        <end position="209"/>
    </location>
</feature>
<feature type="compositionally biased region" description="Basic and acidic residues" evidence="1">
    <location>
        <begin position="302"/>
        <end position="320"/>
    </location>
</feature>
<sequence length="361" mass="41573">MTKETVVENGTKAVDETVEFTKLVKELKAKVVDMKNQLKPLKEKVENKAINTSKGVSFLEVKYQLMLQYVLQLAYFVHLKISGKQIENNPVIDSLVELRVILDKMKPIENKLKYQIDKLVRAAVVGTKKDEAGPKSTMEAVAADPLAFKPNPMNLINKEEEEDEDAEAEKAGIYRPPKLAPVAYNETSDKKSRKKERDEERMKEKASRSRIMKDLMSEMSENPEEIGVFGGVNEGVGYGDRIDNLIEEKNKYEEENYVRLAVTRKEKQRMNANRKMRFENEIDNLEDFSNLVGLQDVEEEENKRYRNILERKKQKNETSHKRSRDSEDDTEGAFDGILDGVKKSRGKFTSARNRSSKKRRS</sequence>
<evidence type="ECO:0000256" key="1">
    <source>
        <dbReference type="SAM" id="MobiDB-lite"/>
    </source>
</evidence>
<dbReference type="GO" id="GO:0000462">
    <property type="term" value="P:maturation of SSU-rRNA from tricistronic rRNA transcript (SSU-rRNA, 5.8S rRNA, LSU-rRNA)"/>
    <property type="evidence" value="ECO:0007669"/>
    <property type="project" value="TreeGrafter"/>
</dbReference>
<protein>
    <recommendedName>
        <fullName evidence="3">Sas10 C-terminal domain-containing protein</fullName>
    </recommendedName>
</protein>
<dbReference type="GO" id="GO:0032040">
    <property type="term" value="C:small-subunit processome"/>
    <property type="evidence" value="ECO:0007669"/>
    <property type="project" value="TreeGrafter"/>
</dbReference>
<dbReference type="InterPro" id="IPR007146">
    <property type="entry name" value="Sas10/Utp3/C1D"/>
</dbReference>
<evidence type="ECO:0008006" key="3">
    <source>
        <dbReference type="Google" id="ProtNLM"/>
    </source>
</evidence>
<feature type="region of interest" description="Disordered" evidence="1">
    <location>
        <begin position="159"/>
        <end position="209"/>
    </location>
</feature>
<dbReference type="Pfam" id="PF04000">
    <property type="entry name" value="Sas10_Utp3"/>
    <property type="match status" value="1"/>
</dbReference>
<evidence type="ECO:0000313" key="2">
    <source>
        <dbReference type="EMBL" id="ORE10522.1"/>
    </source>
</evidence>
<dbReference type="EMBL" id="KV921865">
    <property type="protein sequence ID" value="ORE10522.1"/>
    <property type="molecule type" value="Genomic_DNA"/>
</dbReference>
<dbReference type="PANTHER" id="PTHR13237:SF9">
    <property type="entry name" value="NEUROGUIDIN"/>
    <property type="match status" value="1"/>
</dbReference>
<feature type="region of interest" description="Disordered" evidence="1">
    <location>
        <begin position="302"/>
        <end position="361"/>
    </location>
</feature>
<dbReference type="AlphaFoldDB" id="A0A1X0RET2"/>
<proteinExistence type="predicted"/>
<organism evidence="2">
    <name type="scientific">Rhizopus microsporus var. microsporus</name>
    <dbReference type="NCBI Taxonomy" id="86635"/>
    <lineage>
        <taxon>Eukaryota</taxon>
        <taxon>Fungi</taxon>
        <taxon>Fungi incertae sedis</taxon>
        <taxon>Mucoromycota</taxon>
        <taxon>Mucoromycotina</taxon>
        <taxon>Mucoromycetes</taxon>
        <taxon>Mucorales</taxon>
        <taxon>Mucorineae</taxon>
        <taxon>Rhizopodaceae</taxon>
        <taxon>Rhizopus</taxon>
    </lineage>
</organism>
<accession>A0A1X0RET2</accession>